<feature type="compositionally biased region" description="Low complexity" evidence="2">
    <location>
        <begin position="63"/>
        <end position="72"/>
    </location>
</feature>
<protein>
    <submittedName>
        <fullName evidence="4">(apollo) hypothetical protein</fullName>
    </submittedName>
</protein>
<dbReference type="PANTHER" id="PTHR10742">
    <property type="entry name" value="FLAVIN MONOAMINE OXIDASE"/>
    <property type="match status" value="1"/>
</dbReference>
<feature type="region of interest" description="Disordered" evidence="2">
    <location>
        <begin position="1"/>
        <end position="76"/>
    </location>
</feature>
<gene>
    <name evidence="4" type="ORF">PAPOLLO_LOCUS27924</name>
</gene>
<feature type="domain" description="Amine oxidase" evidence="3">
    <location>
        <begin position="983"/>
        <end position="1430"/>
    </location>
</feature>
<evidence type="ECO:0000259" key="3">
    <source>
        <dbReference type="Pfam" id="PF01593"/>
    </source>
</evidence>
<feature type="compositionally biased region" description="Low complexity" evidence="2">
    <location>
        <begin position="566"/>
        <end position="575"/>
    </location>
</feature>
<evidence type="ECO:0000313" key="5">
    <source>
        <dbReference type="Proteomes" id="UP000691718"/>
    </source>
</evidence>
<organism evidence="4 5">
    <name type="scientific">Parnassius apollo</name>
    <name type="common">Apollo butterfly</name>
    <name type="synonym">Papilio apollo</name>
    <dbReference type="NCBI Taxonomy" id="110799"/>
    <lineage>
        <taxon>Eukaryota</taxon>
        <taxon>Metazoa</taxon>
        <taxon>Ecdysozoa</taxon>
        <taxon>Arthropoda</taxon>
        <taxon>Hexapoda</taxon>
        <taxon>Insecta</taxon>
        <taxon>Pterygota</taxon>
        <taxon>Neoptera</taxon>
        <taxon>Endopterygota</taxon>
        <taxon>Lepidoptera</taxon>
        <taxon>Glossata</taxon>
        <taxon>Ditrysia</taxon>
        <taxon>Papilionoidea</taxon>
        <taxon>Papilionidae</taxon>
        <taxon>Parnassiinae</taxon>
        <taxon>Parnassini</taxon>
        <taxon>Parnassius</taxon>
        <taxon>Parnassius</taxon>
    </lineage>
</organism>
<evidence type="ECO:0000256" key="1">
    <source>
        <dbReference type="SAM" id="Coils"/>
    </source>
</evidence>
<sequence>MDKKIVRKGPLPGGRRGASGAGAGRGSMRAASRARGAARSSTSPPHPSSPPEGLVSAGSSRTQQAAPAAGGARRMRWSQEMNANALRAYFRAKGEETGCLAYRARMHRLFAELEPSLIVTEQNLADRVRYILRSNIFDVAELERLRREAVPSSDENATAEDAAPQMVEQPANVDAAVNTPVVVDSNDDGTVAQELELEHMRSILEEAIVETRSTPLENRPRLPRIALSKRNRAVVRALNPMLVTYLEASRDLCETDSILFSAALAVCRIIGAKVSTAGRATGHSSAIPAWRRRIEERIAKARALIGRLICFRSGNNRPRIVRTVRMAFAGTNVSLSQPDITQKLTERIDDLKQRIAAWGKRIRRYTERSTRFNQNRLFQSDQKRLYESLERPMVSGTGPAPNQADTVAFWRGLWSEPVNHSEGPWTEVVASQCAGITPMDPVIITPDDVAEAVRRAPNWKSPGLDGLHHYWLKRFMVCHSVLARQFQEALNQKSLPSLFTTGITHLVPKDQGPLPGGRQGASGAGAGRDSMRAASRARGVARPPSSPPHPSSPPEGLVSAGSSRTQQAAPAAGGARRMRWSKSMNENALRAYFRAKGEETGCLAYRARMHRFFAELEPSLSVTEQNLADRVRYILRSNIFGDAELERLRREAIPSSNGNATAGNAAPLDAQQTAYVDAAVNIPFVANSDDDGIVSHELEKMRSILEESMLETRSMPLENRPRLPRIPLSKRNRAVVRALNPMLPDITQKLTERIDDLKQKIAAWGKRIRRFSERSRRFNQNRLFQSDQKRLYKTLERPKVCGAGPGPDQADTVAFWRGLWSEPVNHSEGPWMEVVASQSASVTPMDPVTITPEDVAEAVRRAPNWKSPGLDGLHHYWLKGFVVCHAVLARQFQEALDQKSLPSLFTTGITHLVPKDQDTTDPSKYRPITLEVCASHGVAAILQIQFCQLTRPVPHERSFTIYTAQIPSNRQMMDVIVIGCGASGIAALRKLHDAGLKVLGLEADDRIGGRIMTVEYGECALDLGAAWCHGEKDNVVFELASPLGLLGKPSPDNKWFVLSNGELLKEDKCGSLLNALNEEVEKADKNNTKSISECVRNAVKSNTILKKDPQLAKYFVEWFERNCHVGGKNDPRKEKSLRGLDECWGCEGEFMLNWKGKGYKTILDVLLNKYPDPAKAIPVQILLKKEVESIKWRTSQPGLEPENPLVHVKCKDGSLYAAKSVIVTVSLGVLKERHSQLFNPPLSAEKTNAINTLQLCVLDKIYIEFTKPWWPKTPANFTLLWRDEDKAKFSEDEKWVTEIFTLFTVEHQQNLLLAWIYGKAAEKMEKASLEQVKAGLNKLLCIFKKQFDVTPIKAVVRSQWASNPLARGSYSYRSVATEQDGGSAAILSEPLYHGDNFPVVCFAGEATSHHRHSAAHGAVEAGFREAERLISVLKKN</sequence>
<feature type="compositionally biased region" description="Gly residues" evidence="2">
    <location>
        <begin position="514"/>
        <end position="526"/>
    </location>
</feature>
<feature type="compositionally biased region" description="Gly residues" evidence="2">
    <location>
        <begin position="11"/>
        <end position="25"/>
    </location>
</feature>
<dbReference type="OrthoDB" id="5046242at2759"/>
<dbReference type="PANTHER" id="PTHR10742:SF398">
    <property type="entry name" value="AMINE OXIDASE DOMAIN-CONTAINING PROTEIN-RELATED"/>
    <property type="match status" value="1"/>
</dbReference>
<proteinExistence type="predicted"/>
<evidence type="ECO:0000256" key="2">
    <source>
        <dbReference type="SAM" id="MobiDB-lite"/>
    </source>
</evidence>
<dbReference type="Pfam" id="PF01593">
    <property type="entry name" value="Amino_oxidase"/>
    <property type="match status" value="1"/>
</dbReference>
<keyword evidence="1" id="KW-0175">Coiled coil</keyword>
<keyword evidence="5" id="KW-1185">Reference proteome</keyword>
<dbReference type="InterPro" id="IPR002937">
    <property type="entry name" value="Amino_oxidase"/>
</dbReference>
<dbReference type="InterPro" id="IPR050281">
    <property type="entry name" value="Flavin_monoamine_oxidase"/>
</dbReference>
<name>A0A8S3YA64_PARAO</name>
<evidence type="ECO:0000313" key="4">
    <source>
        <dbReference type="EMBL" id="CAG5059210.1"/>
    </source>
</evidence>
<feature type="coiled-coil region" evidence="1">
    <location>
        <begin position="747"/>
        <end position="774"/>
    </location>
</feature>
<dbReference type="GO" id="GO:0046592">
    <property type="term" value="F:polyamine oxidase activity"/>
    <property type="evidence" value="ECO:0007669"/>
    <property type="project" value="TreeGrafter"/>
</dbReference>
<dbReference type="EMBL" id="CAJQZP010001697">
    <property type="protein sequence ID" value="CAG5059210.1"/>
    <property type="molecule type" value="Genomic_DNA"/>
</dbReference>
<accession>A0A8S3YA64</accession>
<feature type="compositionally biased region" description="Pro residues" evidence="2">
    <location>
        <begin position="544"/>
        <end position="553"/>
    </location>
</feature>
<feature type="coiled-coil region" evidence="1">
    <location>
        <begin position="341"/>
        <end position="368"/>
    </location>
</feature>
<feature type="compositionally biased region" description="Low complexity" evidence="2">
    <location>
        <begin position="26"/>
        <end position="43"/>
    </location>
</feature>
<comment type="caution">
    <text evidence="4">The sequence shown here is derived from an EMBL/GenBank/DDBJ whole genome shotgun (WGS) entry which is preliminary data.</text>
</comment>
<dbReference type="Proteomes" id="UP000691718">
    <property type="component" value="Unassembled WGS sequence"/>
</dbReference>
<reference evidence="4" key="1">
    <citation type="submission" date="2021-04" db="EMBL/GenBank/DDBJ databases">
        <authorList>
            <person name="Tunstrom K."/>
        </authorList>
    </citation>
    <scope>NUCLEOTIDE SEQUENCE</scope>
</reference>
<feature type="region of interest" description="Disordered" evidence="2">
    <location>
        <begin position="506"/>
        <end position="579"/>
    </location>
</feature>